<dbReference type="InterPro" id="IPR052930">
    <property type="entry name" value="TA_antitoxin_MntA"/>
</dbReference>
<name>A0A4U6D278_9BACT</name>
<keyword evidence="3" id="KW-1185">Reference proteome</keyword>
<dbReference type="PANTHER" id="PTHR43852:SF2">
    <property type="entry name" value="PROTEIN ADENYLYLTRANSFERASE MNTA"/>
    <property type="match status" value="1"/>
</dbReference>
<proteinExistence type="predicted"/>
<dbReference type="AlphaFoldDB" id="A0A4U6D278"/>
<dbReference type="RefSeq" id="WP_137341190.1">
    <property type="nucleotide sequence ID" value="NZ_BSQH01000021.1"/>
</dbReference>
<dbReference type="InterPro" id="IPR043519">
    <property type="entry name" value="NT_sf"/>
</dbReference>
<dbReference type="Pfam" id="PF01909">
    <property type="entry name" value="NTP_transf_2"/>
    <property type="match status" value="1"/>
</dbReference>
<evidence type="ECO:0000313" key="3">
    <source>
        <dbReference type="Proteomes" id="UP000304900"/>
    </source>
</evidence>
<gene>
    <name evidence="2" type="ORF">FDK13_16970</name>
</gene>
<keyword evidence="2" id="KW-0808">Transferase</keyword>
<dbReference type="Proteomes" id="UP000304900">
    <property type="component" value="Unassembled WGS sequence"/>
</dbReference>
<reference evidence="2 3" key="1">
    <citation type="submission" date="2019-05" db="EMBL/GenBank/DDBJ databases">
        <title>Dyadobacter AR-3-8 sp. nov., isolated from arctic soil.</title>
        <authorList>
            <person name="Chaudhary D.K."/>
        </authorList>
    </citation>
    <scope>NUCLEOTIDE SEQUENCE [LARGE SCALE GENOMIC DNA]</scope>
    <source>
        <strain evidence="2 3">AR-3-8</strain>
    </source>
</reference>
<dbReference type="SUPFAM" id="SSF81301">
    <property type="entry name" value="Nucleotidyltransferase"/>
    <property type="match status" value="1"/>
</dbReference>
<feature type="domain" description="Polymerase nucleotidyl transferase" evidence="1">
    <location>
        <begin position="13"/>
        <end position="88"/>
    </location>
</feature>
<evidence type="ECO:0000259" key="1">
    <source>
        <dbReference type="Pfam" id="PF01909"/>
    </source>
</evidence>
<sequence length="98" mass="11238">MNNLQNLQHKLSGFWSDKPVKKAYLFGSAAREELLPESDIDILVELDQSKLIGMIEYIKIIEALESLLERKVDLVTTDGLSPHIQPSIDREKLLIYEE</sequence>
<dbReference type="PANTHER" id="PTHR43852">
    <property type="entry name" value="NUCLEOTIDYLTRANSFERASE"/>
    <property type="match status" value="1"/>
</dbReference>
<dbReference type="GO" id="GO:0016779">
    <property type="term" value="F:nucleotidyltransferase activity"/>
    <property type="evidence" value="ECO:0007669"/>
    <property type="project" value="InterPro"/>
</dbReference>
<dbReference type="CDD" id="cd05403">
    <property type="entry name" value="NT_KNTase_like"/>
    <property type="match status" value="1"/>
</dbReference>
<comment type="caution">
    <text evidence="2">The sequence shown here is derived from an EMBL/GenBank/DDBJ whole genome shotgun (WGS) entry which is preliminary data.</text>
</comment>
<dbReference type="OrthoDB" id="798692at2"/>
<dbReference type="Gene3D" id="3.30.460.10">
    <property type="entry name" value="Beta Polymerase, domain 2"/>
    <property type="match status" value="1"/>
</dbReference>
<protein>
    <submittedName>
        <fullName evidence="2">Nucleotidyltransferase</fullName>
    </submittedName>
</protein>
<evidence type="ECO:0000313" key="2">
    <source>
        <dbReference type="EMBL" id="TKT91330.1"/>
    </source>
</evidence>
<accession>A0A4U6D278</accession>
<dbReference type="InterPro" id="IPR002934">
    <property type="entry name" value="Polymerase_NTP_transf_dom"/>
</dbReference>
<organism evidence="2 3">
    <name type="scientific">Dyadobacter frigoris</name>
    <dbReference type="NCBI Taxonomy" id="2576211"/>
    <lineage>
        <taxon>Bacteria</taxon>
        <taxon>Pseudomonadati</taxon>
        <taxon>Bacteroidota</taxon>
        <taxon>Cytophagia</taxon>
        <taxon>Cytophagales</taxon>
        <taxon>Spirosomataceae</taxon>
        <taxon>Dyadobacter</taxon>
    </lineage>
</organism>
<dbReference type="EMBL" id="SZVO01000007">
    <property type="protein sequence ID" value="TKT91330.1"/>
    <property type="molecule type" value="Genomic_DNA"/>
</dbReference>